<dbReference type="Gene3D" id="3.40.50.2300">
    <property type="match status" value="1"/>
</dbReference>
<evidence type="ECO:0000256" key="12">
    <source>
        <dbReference type="ARBA" id="ARBA00023306"/>
    </source>
</evidence>
<feature type="transmembrane region" description="Helical" evidence="15">
    <location>
        <begin position="12"/>
        <end position="35"/>
    </location>
</feature>
<sequence>MWLHFKERLKQWRFVLIIAPVVAALVTVLDTAGWFQLLEWATLDQFFRLRPVEDIDNRIVIITIDESDLTQLGGWPISDAVLAELIKKIKAYRPQAIGLDIYRDFPVEPGYQKLLEVMKSTPNLIGVKSVLRDKRVAPPPILAQRDQVALADLVLDGDGKVRRSLISAADQSGQDIPTLGVRLSLMYLQAKGINLKKIDGRRESYQLGQARFFNLTQKNAGYQGADLGGYQILLNYRGTQERFNIVSISDVLNNRISPEQLYNRIVLIGMTAPSLNDIFPTPYDSSVTSTVQEMAGVVIHANIASQMLSAALDGRLLLRVWSVNAQGLWIFCCSLIGAVGSWLLPETNWLRKHLLSKLILSILITGGMIVGGSYLVFITGWWIPVISPLMALGLSAILGTNTHNQWQLKQANQQLQDYSRTLEVKVKERTQELETAKVAADVANQAKSEFLANMSHELRTPLNGILGYAQILKRSSNISKSDLDGIGIIHQCGSHLLTLINDILDLSKIEARKLELHKSDLHFASFLMGVVEICRIRAQEKSISFIYHADPQLPVAIYGDEKRLRQVLINLLGNAIKFTDTGSVTFQVRLIVSPLNGDRSHTIRFQIEDTGVGMTPEQLKKIFLPFEQVGDTKKQSEGTGLGLAISMKLISLMGSEIKVESTLGEGSKFWLDLELAIATESLEQETVVYSSNIVGIKGKPPTTLIVDDHLNNRSLLINLLESIGFRCFEASNGQEGYQQATEIKPDLILTDMVMPIMDGLEMIGAIRKSHQLPNVVIMVVSASAFETDIENSIKAGADAFLSKPINMDYLFNQLQKYLKIDWVYEANNHLESINTENLPLETDEILAPPAEVIEKLFELAKRGNIHGIEKTVVELEQIDKKFSPFANELRQLATSFQVKQIREFIKSFRGEIHDYQ</sequence>
<dbReference type="KEGG" id="mpro:BJP34_33775"/>
<evidence type="ECO:0000256" key="14">
    <source>
        <dbReference type="PROSITE-ProRule" id="PRU00169"/>
    </source>
</evidence>
<evidence type="ECO:0000313" key="19">
    <source>
        <dbReference type="Proteomes" id="UP000177870"/>
    </source>
</evidence>
<reference evidence="19" key="1">
    <citation type="submission" date="2016-10" db="EMBL/GenBank/DDBJ databases">
        <title>Comparative genomics uncovers the prolific and rare metabolic potential of the cyanobacterial genus Moorea.</title>
        <authorList>
            <person name="Leao T."/>
            <person name="Castelao G."/>
            <person name="Korobeynikov A."/>
            <person name="Monroe E.A."/>
            <person name="Podell S."/>
            <person name="Glukhov E."/>
            <person name="Allen E."/>
            <person name="Gerwick W.H."/>
            <person name="Gerwick L."/>
        </authorList>
    </citation>
    <scope>NUCLEOTIDE SEQUENCE [LARGE SCALE GENOMIC DNA]</scope>
    <source>
        <strain evidence="19">PAL-8-15-08-1</strain>
    </source>
</reference>
<comment type="catalytic activity">
    <reaction evidence="1">
        <text>ATP + protein L-histidine = ADP + protein N-phospho-L-histidine.</text>
        <dbReference type="EC" id="2.7.13.3"/>
    </reaction>
</comment>
<dbReference type="Pfam" id="PF00512">
    <property type="entry name" value="HisKA"/>
    <property type="match status" value="1"/>
</dbReference>
<evidence type="ECO:0000256" key="10">
    <source>
        <dbReference type="ARBA" id="ARBA00023012"/>
    </source>
</evidence>
<dbReference type="SMART" id="SM01080">
    <property type="entry name" value="CHASE2"/>
    <property type="match status" value="1"/>
</dbReference>
<evidence type="ECO:0000256" key="6">
    <source>
        <dbReference type="ARBA" id="ARBA00022679"/>
    </source>
</evidence>
<dbReference type="PROSITE" id="PS50110">
    <property type="entry name" value="RESPONSE_REGULATORY"/>
    <property type="match status" value="1"/>
</dbReference>
<keyword evidence="5 14" id="KW-0597">Phosphoprotein</keyword>
<comment type="subcellular location">
    <subcellularLocation>
        <location evidence="2">Membrane</location>
    </subcellularLocation>
</comment>
<dbReference type="CDD" id="cd17546">
    <property type="entry name" value="REC_hyHK_CKI1_RcsC-like"/>
    <property type="match status" value="1"/>
</dbReference>
<feature type="domain" description="Histidine kinase" evidence="16">
    <location>
        <begin position="453"/>
        <end position="677"/>
    </location>
</feature>
<dbReference type="GO" id="GO:0016020">
    <property type="term" value="C:membrane"/>
    <property type="evidence" value="ECO:0007669"/>
    <property type="project" value="UniProtKB-SubCell"/>
</dbReference>
<dbReference type="SMART" id="SM00448">
    <property type="entry name" value="REC"/>
    <property type="match status" value="1"/>
</dbReference>
<keyword evidence="8" id="KW-0418">Kinase</keyword>
<accession>A0A1D8U1P0</accession>
<evidence type="ECO:0000256" key="4">
    <source>
        <dbReference type="ARBA" id="ARBA00012438"/>
    </source>
</evidence>
<keyword evidence="15" id="KW-1133">Transmembrane helix</keyword>
<protein>
    <recommendedName>
        <fullName evidence="13">Circadian input-output histidine kinase CikA</fullName>
        <ecNumber evidence="4">2.7.13.3</ecNumber>
    </recommendedName>
</protein>
<dbReference type="SUPFAM" id="SSF55874">
    <property type="entry name" value="ATPase domain of HSP90 chaperone/DNA topoisomerase II/histidine kinase"/>
    <property type="match status" value="1"/>
</dbReference>
<keyword evidence="12" id="KW-0131">Cell cycle</keyword>
<dbReference type="SMART" id="SM00387">
    <property type="entry name" value="HATPase_c"/>
    <property type="match status" value="1"/>
</dbReference>
<dbReference type="Proteomes" id="UP000177870">
    <property type="component" value="Chromosome"/>
</dbReference>
<dbReference type="GO" id="GO:0000155">
    <property type="term" value="F:phosphorelay sensor kinase activity"/>
    <property type="evidence" value="ECO:0007669"/>
    <property type="project" value="InterPro"/>
</dbReference>
<evidence type="ECO:0000259" key="17">
    <source>
        <dbReference type="PROSITE" id="PS50110"/>
    </source>
</evidence>
<keyword evidence="7" id="KW-0547">Nucleotide-binding</keyword>
<dbReference type="EC" id="2.7.13.3" evidence="4"/>
<dbReference type="PRINTS" id="PR00344">
    <property type="entry name" value="BCTRLSENSOR"/>
</dbReference>
<dbReference type="AlphaFoldDB" id="A0A1D8U1P0"/>
<dbReference type="Pfam" id="PF05226">
    <property type="entry name" value="CHASE2"/>
    <property type="match status" value="1"/>
</dbReference>
<dbReference type="PROSITE" id="PS50109">
    <property type="entry name" value="HIS_KIN"/>
    <property type="match status" value="1"/>
</dbReference>
<dbReference type="InterPro" id="IPR003594">
    <property type="entry name" value="HATPase_dom"/>
</dbReference>
<evidence type="ECO:0000256" key="8">
    <source>
        <dbReference type="ARBA" id="ARBA00022777"/>
    </source>
</evidence>
<dbReference type="InterPro" id="IPR036890">
    <property type="entry name" value="HATPase_C_sf"/>
</dbReference>
<feature type="modified residue" description="4-aspartylphosphate" evidence="14">
    <location>
        <position position="751"/>
    </location>
</feature>
<organism evidence="18 19">
    <name type="scientific">Moorena producens PAL-8-15-08-1</name>
    <dbReference type="NCBI Taxonomy" id="1458985"/>
    <lineage>
        <taxon>Bacteria</taxon>
        <taxon>Bacillati</taxon>
        <taxon>Cyanobacteriota</taxon>
        <taxon>Cyanophyceae</taxon>
        <taxon>Coleofasciculales</taxon>
        <taxon>Coleofasciculaceae</taxon>
        <taxon>Moorena</taxon>
    </lineage>
</organism>
<dbReference type="InterPro" id="IPR001789">
    <property type="entry name" value="Sig_transdc_resp-reg_receiver"/>
</dbReference>
<keyword evidence="10" id="KW-0902">Two-component regulatory system</keyword>
<keyword evidence="15" id="KW-0812">Transmembrane</keyword>
<evidence type="ECO:0000313" key="18">
    <source>
        <dbReference type="EMBL" id="AOX03743.1"/>
    </source>
</evidence>
<evidence type="ECO:0000259" key="16">
    <source>
        <dbReference type="PROSITE" id="PS50109"/>
    </source>
</evidence>
<dbReference type="FunFam" id="3.30.565.10:FF:000010">
    <property type="entry name" value="Sensor histidine kinase RcsC"/>
    <property type="match status" value="1"/>
</dbReference>
<dbReference type="CDD" id="cd16922">
    <property type="entry name" value="HATPase_EvgS-ArcB-TorS-like"/>
    <property type="match status" value="1"/>
</dbReference>
<dbReference type="PANTHER" id="PTHR43047:SF64">
    <property type="entry name" value="HISTIDINE KINASE CONTAINING CHEY-HOMOLOGOUS RECEIVER DOMAIN AND PAS DOMAIN-RELATED"/>
    <property type="match status" value="1"/>
</dbReference>
<evidence type="ECO:0000256" key="2">
    <source>
        <dbReference type="ARBA" id="ARBA00004370"/>
    </source>
</evidence>
<dbReference type="InterPro" id="IPR004358">
    <property type="entry name" value="Sig_transdc_His_kin-like_C"/>
</dbReference>
<dbReference type="Pfam" id="PF00072">
    <property type="entry name" value="Response_reg"/>
    <property type="match status" value="1"/>
</dbReference>
<feature type="transmembrane region" description="Helical" evidence="15">
    <location>
        <begin position="357"/>
        <end position="375"/>
    </location>
</feature>
<feature type="transmembrane region" description="Helical" evidence="15">
    <location>
        <begin position="327"/>
        <end position="345"/>
    </location>
</feature>
<evidence type="ECO:0000256" key="3">
    <source>
        <dbReference type="ARBA" id="ARBA00006402"/>
    </source>
</evidence>
<dbReference type="GO" id="GO:0005524">
    <property type="term" value="F:ATP binding"/>
    <property type="evidence" value="ECO:0007669"/>
    <property type="project" value="UniProtKB-KW"/>
</dbReference>
<evidence type="ECO:0000256" key="5">
    <source>
        <dbReference type="ARBA" id="ARBA00022553"/>
    </source>
</evidence>
<dbReference type="InterPro" id="IPR036097">
    <property type="entry name" value="HisK_dim/P_sf"/>
</dbReference>
<dbReference type="OrthoDB" id="569347at2"/>
<keyword evidence="11 15" id="KW-0472">Membrane</keyword>
<dbReference type="InterPro" id="IPR005467">
    <property type="entry name" value="His_kinase_dom"/>
</dbReference>
<dbReference type="SUPFAM" id="SSF52172">
    <property type="entry name" value="CheY-like"/>
    <property type="match status" value="1"/>
</dbReference>
<name>A0A1D8U1P0_9CYAN</name>
<evidence type="ECO:0000256" key="7">
    <source>
        <dbReference type="ARBA" id="ARBA00022741"/>
    </source>
</evidence>
<keyword evidence="9" id="KW-0067">ATP-binding</keyword>
<comment type="similarity">
    <text evidence="3">In the N-terminal section; belongs to the phytochrome family.</text>
</comment>
<dbReference type="STRING" id="1458985.BJP34_33775"/>
<keyword evidence="6" id="KW-0808">Transferase</keyword>
<dbReference type="SMART" id="SM00388">
    <property type="entry name" value="HisKA"/>
    <property type="match status" value="1"/>
</dbReference>
<dbReference type="EMBL" id="CP017599">
    <property type="protein sequence ID" value="AOX03743.1"/>
    <property type="molecule type" value="Genomic_DNA"/>
</dbReference>
<dbReference type="InterPro" id="IPR011006">
    <property type="entry name" value="CheY-like_superfamily"/>
</dbReference>
<dbReference type="InterPro" id="IPR007890">
    <property type="entry name" value="CHASE2"/>
</dbReference>
<dbReference type="InterPro" id="IPR003661">
    <property type="entry name" value="HisK_dim/P_dom"/>
</dbReference>
<evidence type="ECO:0000256" key="15">
    <source>
        <dbReference type="SAM" id="Phobius"/>
    </source>
</evidence>
<feature type="domain" description="Response regulatory" evidence="17">
    <location>
        <begin position="702"/>
        <end position="818"/>
    </location>
</feature>
<evidence type="ECO:0000256" key="11">
    <source>
        <dbReference type="ARBA" id="ARBA00023136"/>
    </source>
</evidence>
<dbReference type="PANTHER" id="PTHR43047">
    <property type="entry name" value="TWO-COMPONENT HISTIDINE PROTEIN KINASE"/>
    <property type="match status" value="1"/>
</dbReference>
<gene>
    <name evidence="18" type="ORF">BJP34_33775</name>
</gene>
<dbReference type="SUPFAM" id="SSF47384">
    <property type="entry name" value="Homodimeric domain of signal transducing histidine kinase"/>
    <property type="match status" value="1"/>
</dbReference>
<dbReference type="FunFam" id="1.10.287.130:FF:000038">
    <property type="entry name" value="Sensory transduction histidine kinase"/>
    <property type="match status" value="1"/>
</dbReference>
<proteinExistence type="inferred from homology"/>
<dbReference type="Gene3D" id="1.10.287.130">
    <property type="match status" value="1"/>
</dbReference>
<evidence type="ECO:0000256" key="9">
    <source>
        <dbReference type="ARBA" id="ARBA00022840"/>
    </source>
</evidence>
<dbReference type="Gene3D" id="3.30.565.10">
    <property type="entry name" value="Histidine kinase-like ATPase, C-terminal domain"/>
    <property type="match status" value="1"/>
</dbReference>
<evidence type="ECO:0000256" key="13">
    <source>
        <dbReference type="ARBA" id="ARBA00074306"/>
    </source>
</evidence>
<dbReference type="RefSeq" id="WP_070396112.1">
    <property type="nucleotide sequence ID" value="NZ_CP017599.1"/>
</dbReference>
<dbReference type="Pfam" id="PF02518">
    <property type="entry name" value="HATPase_c"/>
    <property type="match status" value="1"/>
</dbReference>
<dbReference type="CDD" id="cd00082">
    <property type="entry name" value="HisKA"/>
    <property type="match status" value="1"/>
</dbReference>
<evidence type="ECO:0000256" key="1">
    <source>
        <dbReference type="ARBA" id="ARBA00000085"/>
    </source>
</evidence>